<feature type="non-terminal residue" evidence="1">
    <location>
        <position position="137"/>
    </location>
</feature>
<dbReference type="SUPFAM" id="SSF82185">
    <property type="entry name" value="Histone H3 K4-specific methyltransferase SET7/9 N-terminal domain"/>
    <property type="match status" value="1"/>
</dbReference>
<gene>
    <name evidence="1" type="ORF">METZ01_LOCUS296193</name>
</gene>
<dbReference type="AlphaFoldDB" id="A0A382M335"/>
<proteinExistence type="predicted"/>
<dbReference type="Gene3D" id="2.20.110.10">
    <property type="entry name" value="Histone H3 K4-specific methyltransferase SET7/9 N-terminal domain"/>
    <property type="match status" value="1"/>
</dbReference>
<dbReference type="EMBL" id="UINC01090955">
    <property type="protein sequence ID" value="SVC43339.1"/>
    <property type="molecule type" value="Genomic_DNA"/>
</dbReference>
<evidence type="ECO:0000313" key="1">
    <source>
        <dbReference type="EMBL" id="SVC43339.1"/>
    </source>
</evidence>
<sequence>MNLDDPETLKKVIAEAIDDKELEQRGEESEELWYAPSQQWPYTGWRKVTYDDGEIMGLNQCRHGKLDGPSIGWSNIGRKEEEVTWKDGKIMTYVVFKPNGEKCPETNVVNGNGVLFFYDDDGEVATRATCKDGEVVF</sequence>
<name>A0A382M335_9ZZZZ</name>
<accession>A0A382M335</accession>
<reference evidence="1" key="1">
    <citation type="submission" date="2018-05" db="EMBL/GenBank/DDBJ databases">
        <authorList>
            <person name="Lanie J.A."/>
            <person name="Ng W.-L."/>
            <person name="Kazmierczak K.M."/>
            <person name="Andrzejewski T.M."/>
            <person name="Davidsen T.M."/>
            <person name="Wayne K.J."/>
            <person name="Tettelin H."/>
            <person name="Glass J.I."/>
            <person name="Rusch D."/>
            <person name="Podicherti R."/>
            <person name="Tsui H.-C.T."/>
            <person name="Winkler M.E."/>
        </authorList>
    </citation>
    <scope>NUCLEOTIDE SEQUENCE</scope>
</reference>
<organism evidence="1">
    <name type="scientific">marine metagenome</name>
    <dbReference type="NCBI Taxonomy" id="408172"/>
    <lineage>
        <taxon>unclassified sequences</taxon>
        <taxon>metagenomes</taxon>
        <taxon>ecological metagenomes</taxon>
    </lineage>
</organism>
<protein>
    <submittedName>
        <fullName evidence="1">Uncharacterized protein</fullName>
    </submittedName>
</protein>